<dbReference type="PANTHER" id="PTHR43586">
    <property type="entry name" value="CYSTEINE DESULFURASE"/>
    <property type="match status" value="1"/>
</dbReference>
<dbReference type="AlphaFoldDB" id="A0A7C2ART6"/>
<comment type="cofactor">
    <cofactor evidence="1">
        <name>pyridoxal 5'-phosphate</name>
        <dbReference type="ChEBI" id="CHEBI:597326"/>
    </cofactor>
</comment>
<dbReference type="Pfam" id="PF00266">
    <property type="entry name" value="Aminotran_5"/>
    <property type="match status" value="1"/>
</dbReference>
<gene>
    <name evidence="8" type="ORF">ENP47_02685</name>
</gene>
<organism evidence="8">
    <name type="scientific">Thermomicrobium roseum</name>
    <dbReference type="NCBI Taxonomy" id="500"/>
    <lineage>
        <taxon>Bacteria</taxon>
        <taxon>Pseudomonadati</taxon>
        <taxon>Thermomicrobiota</taxon>
        <taxon>Thermomicrobia</taxon>
        <taxon>Thermomicrobiales</taxon>
        <taxon>Thermomicrobiaceae</taxon>
        <taxon>Thermomicrobium</taxon>
    </lineage>
</organism>
<evidence type="ECO:0000259" key="7">
    <source>
        <dbReference type="Pfam" id="PF00266"/>
    </source>
</evidence>
<dbReference type="EC" id="2.8.1.7" evidence="3"/>
<proteinExistence type="inferred from homology"/>
<dbReference type="PANTHER" id="PTHR43586:SF8">
    <property type="entry name" value="CYSTEINE DESULFURASE 1, CHLOROPLASTIC"/>
    <property type="match status" value="1"/>
</dbReference>
<dbReference type="SUPFAM" id="SSF53383">
    <property type="entry name" value="PLP-dependent transferases"/>
    <property type="match status" value="1"/>
</dbReference>
<evidence type="ECO:0000256" key="1">
    <source>
        <dbReference type="ARBA" id="ARBA00001933"/>
    </source>
</evidence>
<dbReference type="GO" id="GO:0030170">
    <property type="term" value="F:pyridoxal phosphate binding"/>
    <property type="evidence" value="ECO:0007669"/>
    <property type="project" value="InterPro"/>
</dbReference>
<dbReference type="InterPro" id="IPR010970">
    <property type="entry name" value="Cys_dSase_SufS"/>
</dbReference>
<dbReference type="CDD" id="cd06453">
    <property type="entry name" value="SufS_like"/>
    <property type="match status" value="1"/>
</dbReference>
<sequence length="419" mass="45310">MSTKAGTQPLDVHRIRTDFPIFQRTVRDGKPLVYLDSAATSQKPASVIEALAGFYRTSNANIHRGIYELSEEASILYEEARAKVARFIGASRPDEVVFVRNTTEAINLVARTWGVANLQAGDVVVTTILEHHSNIVPWHQLAAERGIVVRFVDIDETGRLRLDQLEMLLRTEPVKLVAVTHVSNALGTINPVSDIARLAHEAGALVLVDGAQSVPHLPVDVRALGADFLAFSGHKMLGPFGIGVLWARYELLASLPPFLGGGGMIRTVTTEGFTPGDVPARFEAGTPSVADAVALGAAVDYLEAIGMAAIRQHEVALLAYALPRLEEIPGIRLYGPVGEDRAGVISFTLGDVHPHDVAAVLDLHGIAVRAGHHCTQPLMRRLGVVATTRASFYLYNWEADVDRLVEALQEARRVFDVAG</sequence>
<name>A0A7C2ART6_THERO</name>
<comment type="similarity">
    <text evidence="2">Belongs to the class-V pyridoxal-phosphate-dependent aminotransferase family. Csd subfamily.</text>
</comment>
<dbReference type="InterPro" id="IPR000192">
    <property type="entry name" value="Aminotrans_V_dom"/>
</dbReference>
<dbReference type="NCBIfam" id="TIGR01979">
    <property type="entry name" value="sufS"/>
    <property type="match status" value="1"/>
</dbReference>
<keyword evidence="4" id="KW-0808">Transferase</keyword>
<keyword evidence="5" id="KW-0663">Pyridoxal phosphate</keyword>
<dbReference type="GO" id="GO:0006534">
    <property type="term" value="P:cysteine metabolic process"/>
    <property type="evidence" value="ECO:0007669"/>
    <property type="project" value="InterPro"/>
</dbReference>
<evidence type="ECO:0000256" key="6">
    <source>
        <dbReference type="ARBA" id="ARBA00050776"/>
    </source>
</evidence>
<feature type="domain" description="Aminotransferase class V" evidence="7">
    <location>
        <begin position="33"/>
        <end position="404"/>
    </location>
</feature>
<accession>A0A7C2ART6</accession>
<dbReference type="Gene3D" id="3.90.1150.10">
    <property type="entry name" value="Aspartate Aminotransferase, domain 1"/>
    <property type="match status" value="1"/>
</dbReference>
<comment type="catalytic activity">
    <reaction evidence="6">
        <text>(sulfur carrier)-H + L-cysteine = (sulfur carrier)-SH + L-alanine</text>
        <dbReference type="Rhea" id="RHEA:43892"/>
        <dbReference type="Rhea" id="RHEA-COMP:14737"/>
        <dbReference type="Rhea" id="RHEA-COMP:14739"/>
        <dbReference type="ChEBI" id="CHEBI:29917"/>
        <dbReference type="ChEBI" id="CHEBI:35235"/>
        <dbReference type="ChEBI" id="CHEBI:57972"/>
        <dbReference type="ChEBI" id="CHEBI:64428"/>
        <dbReference type="EC" id="2.8.1.7"/>
    </reaction>
</comment>
<comment type="caution">
    <text evidence="8">The sequence shown here is derived from an EMBL/GenBank/DDBJ whole genome shotgun (WGS) entry which is preliminary data.</text>
</comment>
<dbReference type="InterPro" id="IPR015421">
    <property type="entry name" value="PyrdxlP-dep_Trfase_major"/>
</dbReference>
<evidence type="ECO:0000256" key="4">
    <source>
        <dbReference type="ARBA" id="ARBA00022679"/>
    </source>
</evidence>
<evidence type="ECO:0000256" key="5">
    <source>
        <dbReference type="ARBA" id="ARBA00022898"/>
    </source>
</evidence>
<evidence type="ECO:0000256" key="2">
    <source>
        <dbReference type="ARBA" id="ARBA00010447"/>
    </source>
</evidence>
<reference evidence="8" key="1">
    <citation type="journal article" date="2020" name="mSystems">
        <title>Genome- and Community-Level Interaction Insights into Carbon Utilization and Element Cycling Functions of Hydrothermarchaeota in Hydrothermal Sediment.</title>
        <authorList>
            <person name="Zhou Z."/>
            <person name="Liu Y."/>
            <person name="Xu W."/>
            <person name="Pan J."/>
            <person name="Luo Z.H."/>
            <person name="Li M."/>
        </authorList>
    </citation>
    <scope>NUCLEOTIDE SEQUENCE [LARGE SCALE GENOMIC DNA]</scope>
    <source>
        <strain evidence="8">SpSt-222</strain>
    </source>
</reference>
<dbReference type="InterPro" id="IPR015422">
    <property type="entry name" value="PyrdxlP-dep_Trfase_small"/>
</dbReference>
<dbReference type="InterPro" id="IPR015424">
    <property type="entry name" value="PyrdxlP-dep_Trfase"/>
</dbReference>
<evidence type="ECO:0000256" key="3">
    <source>
        <dbReference type="ARBA" id="ARBA00012239"/>
    </source>
</evidence>
<dbReference type="Gene3D" id="3.40.640.10">
    <property type="entry name" value="Type I PLP-dependent aspartate aminotransferase-like (Major domain)"/>
    <property type="match status" value="1"/>
</dbReference>
<protein>
    <recommendedName>
        <fullName evidence="3">cysteine desulfurase</fullName>
        <ecNumber evidence="3">2.8.1.7</ecNumber>
    </recommendedName>
</protein>
<evidence type="ECO:0000313" key="8">
    <source>
        <dbReference type="EMBL" id="HEF64502.1"/>
    </source>
</evidence>
<dbReference type="EMBL" id="DSJL01000007">
    <property type="protein sequence ID" value="HEF64502.1"/>
    <property type="molecule type" value="Genomic_DNA"/>
</dbReference>
<dbReference type="GO" id="GO:0031071">
    <property type="term" value="F:cysteine desulfurase activity"/>
    <property type="evidence" value="ECO:0007669"/>
    <property type="project" value="UniProtKB-EC"/>
</dbReference>